<reference evidence="3 4" key="1">
    <citation type="submission" date="2017-08" db="EMBL/GenBank/DDBJ databases">
        <title>Comparative genomics of bacteria isolated from necrotic lesions of AOD affected trees.</title>
        <authorList>
            <person name="Doonan J."/>
            <person name="Denman S."/>
            <person name="McDonald J.E."/>
        </authorList>
    </citation>
    <scope>NUCLEOTIDE SEQUENCE [LARGE SCALE GENOMIC DNA]</scope>
    <source>
        <strain evidence="3 4">477</strain>
    </source>
</reference>
<dbReference type="InterPro" id="IPR036390">
    <property type="entry name" value="WH_DNA-bd_sf"/>
</dbReference>
<dbReference type="EMBL" id="CP023009">
    <property type="protein sequence ID" value="AXW87472.1"/>
    <property type="molecule type" value="Genomic_DNA"/>
</dbReference>
<dbReference type="Pfam" id="PF03551">
    <property type="entry name" value="PadR"/>
    <property type="match status" value="1"/>
</dbReference>
<feature type="region of interest" description="Disordered" evidence="1">
    <location>
        <begin position="1"/>
        <end position="22"/>
    </location>
</feature>
<evidence type="ECO:0000256" key="1">
    <source>
        <dbReference type="SAM" id="MobiDB-lite"/>
    </source>
</evidence>
<sequence>MSMKNSTSHQDGVSEKRPQRSCKRTKVFNRQELILLILYLTRINPTHGYEIIRSMEDYSQGAYVPSPGVIYPLLSSLEAEGLATVHEADNGKKQFAITLKGKKYLDKQNVNLLTTLGKLKALVLTHNPQRIQSIDDALENLKSCIRKKLHHRDLSSDEVKQIRDAIETAARTIDSR</sequence>
<dbReference type="Gene3D" id="1.10.10.10">
    <property type="entry name" value="Winged helix-like DNA-binding domain superfamily/Winged helix DNA-binding domain"/>
    <property type="match status" value="1"/>
</dbReference>
<evidence type="ECO:0000313" key="3">
    <source>
        <dbReference type="EMBL" id="AXW87472.1"/>
    </source>
</evidence>
<organism evidence="3 4">
    <name type="scientific">Lonsdalea britannica</name>
    <dbReference type="NCBI Taxonomy" id="1082704"/>
    <lineage>
        <taxon>Bacteria</taxon>
        <taxon>Pseudomonadati</taxon>
        <taxon>Pseudomonadota</taxon>
        <taxon>Gammaproteobacteria</taxon>
        <taxon>Enterobacterales</taxon>
        <taxon>Pectobacteriaceae</taxon>
        <taxon>Lonsdalea</taxon>
    </lineage>
</organism>
<dbReference type="AlphaFoldDB" id="A0AAD0WL39"/>
<name>A0AAD0WL39_9GAMM</name>
<proteinExistence type="predicted"/>
<dbReference type="InterPro" id="IPR036388">
    <property type="entry name" value="WH-like_DNA-bd_sf"/>
</dbReference>
<dbReference type="PANTHER" id="PTHR43252:SF7">
    <property type="entry name" value="TRANSCRIPTIONAL REGULATOR YQJI"/>
    <property type="match status" value="1"/>
</dbReference>
<evidence type="ECO:0000259" key="2">
    <source>
        <dbReference type="Pfam" id="PF03551"/>
    </source>
</evidence>
<feature type="domain" description="Transcription regulator PadR N-terminal" evidence="2">
    <location>
        <begin position="37"/>
        <end position="106"/>
    </location>
</feature>
<protein>
    <submittedName>
        <fullName evidence="3">PadR family transcriptional regulator</fullName>
    </submittedName>
</protein>
<dbReference type="KEGG" id="lbq:CKQ53_11085"/>
<dbReference type="SUPFAM" id="SSF46785">
    <property type="entry name" value="Winged helix' DNA-binding domain"/>
    <property type="match status" value="1"/>
</dbReference>
<accession>A0AAD0WL39</accession>
<dbReference type="PANTHER" id="PTHR43252">
    <property type="entry name" value="TRANSCRIPTIONAL REGULATOR YQJI"/>
    <property type="match status" value="1"/>
</dbReference>
<gene>
    <name evidence="3" type="ORF">CKQ53_11085</name>
</gene>
<dbReference type="InterPro" id="IPR005149">
    <property type="entry name" value="Tscrpt_reg_PadR_N"/>
</dbReference>
<feature type="compositionally biased region" description="Polar residues" evidence="1">
    <location>
        <begin position="1"/>
        <end position="11"/>
    </location>
</feature>
<dbReference type="Proteomes" id="UP000263881">
    <property type="component" value="Chromosome"/>
</dbReference>
<keyword evidence="4" id="KW-1185">Reference proteome</keyword>
<evidence type="ECO:0000313" key="4">
    <source>
        <dbReference type="Proteomes" id="UP000263881"/>
    </source>
</evidence>